<feature type="region of interest" description="Disordered" evidence="2">
    <location>
        <begin position="329"/>
        <end position="423"/>
    </location>
</feature>
<dbReference type="EMBL" id="MNAD01001083">
    <property type="protein sequence ID" value="OJT08070.1"/>
    <property type="molecule type" value="Genomic_DNA"/>
</dbReference>
<dbReference type="Proteomes" id="UP000184267">
    <property type="component" value="Unassembled WGS sequence"/>
</dbReference>
<gene>
    <name evidence="4" type="ORF">TRAPUB_1005</name>
</gene>
<dbReference type="STRING" id="154538.A0A1M2VKH5"/>
<name>A0A1M2VKH5_TRAPU</name>
<comment type="caution">
    <text evidence="4">The sequence shown here is derived from an EMBL/GenBank/DDBJ whole genome shotgun (WGS) entry which is preliminary data.</text>
</comment>
<evidence type="ECO:0000313" key="4">
    <source>
        <dbReference type="EMBL" id="OJT08070.1"/>
    </source>
</evidence>
<dbReference type="SMART" id="SM00674">
    <property type="entry name" value="CENPB"/>
    <property type="match status" value="1"/>
</dbReference>
<evidence type="ECO:0000259" key="3">
    <source>
        <dbReference type="PROSITE" id="PS51253"/>
    </source>
</evidence>
<protein>
    <recommendedName>
        <fullName evidence="3">HTH CENPB-type domain-containing protein</fullName>
    </recommendedName>
</protein>
<dbReference type="AlphaFoldDB" id="A0A1M2VKH5"/>
<organism evidence="4 5">
    <name type="scientific">Trametes pubescens</name>
    <name type="common">White-rot fungus</name>
    <dbReference type="NCBI Taxonomy" id="154538"/>
    <lineage>
        <taxon>Eukaryota</taxon>
        <taxon>Fungi</taxon>
        <taxon>Dikarya</taxon>
        <taxon>Basidiomycota</taxon>
        <taxon>Agaricomycotina</taxon>
        <taxon>Agaricomycetes</taxon>
        <taxon>Polyporales</taxon>
        <taxon>Polyporaceae</taxon>
        <taxon>Trametes</taxon>
    </lineage>
</organism>
<proteinExistence type="predicted"/>
<keyword evidence="5" id="KW-1185">Reference proteome</keyword>
<evidence type="ECO:0000256" key="2">
    <source>
        <dbReference type="SAM" id="MobiDB-lite"/>
    </source>
</evidence>
<keyword evidence="1" id="KW-0238">DNA-binding</keyword>
<dbReference type="OrthoDB" id="9909311at2759"/>
<feature type="compositionally biased region" description="Polar residues" evidence="2">
    <location>
        <begin position="71"/>
        <end position="83"/>
    </location>
</feature>
<sequence>MDTPQHYSGLVYNQHAPQPHHIADSALSQSYPQDMAWQVPQYPSANANAVGNAQMQSMMPHPQDHVDQHSHYSQQGSRPQTPNAPGAPVQFVQQHEPSHFRFPTPPVSSILPPRRPIYHQPELPLYQRPPGSTSSSTASTTSNPRSASPALSTASVMTSVSADSGRLMSAKNPSTFNPFDPQKGGKKRRLYNVDRRDICIYAAEHPGVKQEDIANKFLVERSTVSKILKQKHRWLPSKFPELEYRLAEWVKTVSKDGVVLSDALLRGRAREIGDGLGYTHDKFKASSGWLENFKHRHGIKRGVWTGSGTAILKARAYAMDFRPPVLEDCPPGPFRRIDKPEDVPGPSHTGYDMGGSAQQSPQVMHPSASLNVQPSWSPTNELASNDHASTSSLMYPSGDQSTYSVASENQQPAAGGAMPAEPLSISVGPEEDGDGDQVYVVPVMPEILEGEDVPDDAEAEKAIDRVLTYVRANHGELELGDTGFQLLLELKYRLFTKATGQPFDPSYMPKHAST</sequence>
<feature type="compositionally biased region" description="Polar residues" evidence="2">
    <location>
        <begin position="356"/>
        <end position="412"/>
    </location>
</feature>
<dbReference type="InterPro" id="IPR009057">
    <property type="entry name" value="Homeodomain-like_sf"/>
</dbReference>
<dbReference type="InterPro" id="IPR050863">
    <property type="entry name" value="CenT-Element_Derived"/>
</dbReference>
<evidence type="ECO:0000256" key="1">
    <source>
        <dbReference type="ARBA" id="ARBA00023125"/>
    </source>
</evidence>
<dbReference type="GO" id="GO:0005634">
    <property type="term" value="C:nucleus"/>
    <property type="evidence" value="ECO:0007669"/>
    <property type="project" value="TreeGrafter"/>
</dbReference>
<dbReference type="Pfam" id="PF03221">
    <property type="entry name" value="HTH_Tnp_Tc5"/>
    <property type="match status" value="1"/>
</dbReference>
<dbReference type="SUPFAM" id="SSF46689">
    <property type="entry name" value="Homeodomain-like"/>
    <property type="match status" value="2"/>
</dbReference>
<feature type="region of interest" description="Disordered" evidence="2">
    <location>
        <begin position="58"/>
        <end position="187"/>
    </location>
</feature>
<feature type="domain" description="HTH CENPB-type" evidence="3">
    <location>
        <begin position="230"/>
        <end position="303"/>
    </location>
</feature>
<reference evidence="4 5" key="1">
    <citation type="submission" date="2016-10" db="EMBL/GenBank/DDBJ databases">
        <title>Genome sequence of the basidiomycete white-rot fungus Trametes pubescens.</title>
        <authorList>
            <person name="Makela M.R."/>
            <person name="Granchi Z."/>
            <person name="Peng M."/>
            <person name="De Vries R.P."/>
            <person name="Grigoriev I."/>
            <person name="Riley R."/>
            <person name="Hilden K."/>
        </authorList>
    </citation>
    <scope>NUCLEOTIDE SEQUENCE [LARGE SCALE GENOMIC DNA]</scope>
    <source>
        <strain evidence="4 5">FBCC735</strain>
    </source>
</reference>
<dbReference type="PROSITE" id="PS51253">
    <property type="entry name" value="HTH_CENPB"/>
    <property type="match status" value="1"/>
</dbReference>
<dbReference type="Gene3D" id="1.10.10.60">
    <property type="entry name" value="Homeodomain-like"/>
    <property type="match status" value="2"/>
</dbReference>
<evidence type="ECO:0000313" key="5">
    <source>
        <dbReference type="Proteomes" id="UP000184267"/>
    </source>
</evidence>
<dbReference type="PANTHER" id="PTHR19303:SF70">
    <property type="entry name" value="HTH CENPB-TYPE DOMAIN-CONTAINING PROTEIN"/>
    <property type="match status" value="1"/>
</dbReference>
<accession>A0A1M2VKH5</accession>
<dbReference type="GO" id="GO:0003677">
    <property type="term" value="F:DNA binding"/>
    <property type="evidence" value="ECO:0007669"/>
    <property type="project" value="UniProtKB-KW"/>
</dbReference>
<feature type="compositionally biased region" description="Low complexity" evidence="2">
    <location>
        <begin position="129"/>
        <end position="150"/>
    </location>
</feature>
<dbReference type="PANTHER" id="PTHR19303">
    <property type="entry name" value="TRANSPOSON"/>
    <property type="match status" value="1"/>
</dbReference>
<dbReference type="InterPro" id="IPR006600">
    <property type="entry name" value="HTH_CenpB_DNA-bd_dom"/>
</dbReference>
<feature type="compositionally biased region" description="Polar residues" evidence="2">
    <location>
        <begin position="151"/>
        <end position="162"/>
    </location>
</feature>